<keyword evidence="2" id="KW-0472">Membrane</keyword>
<dbReference type="InterPro" id="IPR045192">
    <property type="entry name" value="AP180-like"/>
</dbReference>
<dbReference type="GO" id="GO:0072583">
    <property type="term" value="P:clathrin-dependent endocytosis"/>
    <property type="evidence" value="ECO:0007669"/>
    <property type="project" value="InterPro"/>
</dbReference>
<comment type="subcellular location">
    <subcellularLocation>
        <location evidence="1">Endomembrane system</location>
    </subcellularLocation>
</comment>
<sequence length="337" mass="37282">MGRKLRGLVGALKDTASFAAAAAATLSPSSAAQIAVLRATPHQPADEPPRPRHIRALLSFGHGSRLSAASAVGALADRLRSTRDPAVALKCLLALHHVFTRGAFILRDQLPIALLRHPTSGRNPLALSAFPLGSSPASFALASWVRWYARLLELLVSASLLLAPFHPNPNTGDDRVTTLLDRDLISELDLLVEIVEVMSRAPEMAVVEGNNLVGEAVRLIEADRIAAEHEIEIRVREMRERTTSLGFADSVELVCVLRRLEETRHRPWDRKPTIGDWFWTGVRHLSEQAEAAALRDEEEEKRRFGRDKVSESARIVGRVADESTQLVHFGSRRWFNH</sequence>
<dbReference type="Proteomes" id="UP000734854">
    <property type="component" value="Unassembled WGS sequence"/>
</dbReference>
<dbReference type="SMART" id="SM00273">
    <property type="entry name" value="ENTH"/>
    <property type="match status" value="1"/>
</dbReference>
<dbReference type="GO" id="GO:0005905">
    <property type="term" value="C:clathrin-coated pit"/>
    <property type="evidence" value="ECO:0007669"/>
    <property type="project" value="TreeGrafter"/>
</dbReference>
<evidence type="ECO:0000313" key="5">
    <source>
        <dbReference type="Proteomes" id="UP000734854"/>
    </source>
</evidence>
<evidence type="ECO:0000256" key="1">
    <source>
        <dbReference type="ARBA" id="ARBA00004308"/>
    </source>
</evidence>
<name>A0A8J5HDX7_ZINOF</name>
<dbReference type="InterPro" id="IPR048050">
    <property type="entry name" value="ANTH_N_plant"/>
</dbReference>
<dbReference type="GO" id="GO:0030136">
    <property type="term" value="C:clathrin-coated vesicle"/>
    <property type="evidence" value="ECO:0007669"/>
    <property type="project" value="TreeGrafter"/>
</dbReference>
<dbReference type="InterPro" id="IPR013809">
    <property type="entry name" value="ENTH"/>
</dbReference>
<dbReference type="CDD" id="cd16987">
    <property type="entry name" value="ANTH_N_AP180_plant"/>
    <property type="match status" value="1"/>
</dbReference>
<dbReference type="EMBL" id="JACMSC010000005">
    <property type="protein sequence ID" value="KAG6522070.1"/>
    <property type="molecule type" value="Genomic_DNA"/>
</dbReference>
<feature type="domain" description="ENTH" evidence="3">
    <location>
        <begin position="24"/>
        <end position="166"/>
    </location>
</feature>
<dbReference type="PANTHER" id="PTHR22951">
    <property type="entry name" value="CLATHRIN ASSEMBLY PROTEIN"/>
    <property type="match status" value="1"/>
</dbReference>
<reference evidence="4 5" key="1">
    <citation type="submission" date="2020-08" db="EMBL/GenBank/DDBJ databases">
        <title>Plant Genome Project.</title>
        <authorList>
            <person name="Zhang R.-G."/>
        </authorList>
    </citation>
    <scope>NUCLEOTIDE SEQUENCE [LARGE SCALE GENOMIC DNA]</scope>
    <source>
        <tissue evidence="4">Rhizome</tissue>
    </source>
</reference>
<dbReference type="PROSITE" id="PS50942">
    <property type="entry name" value="ENTH"/>
    <property type="match status" value="1"/>
</dbReference>
<organism evidence="4 5">
    <name type="scientific">Zingiber officinale</name>
    <name type="common">Ginger</name>
    <name type="synonym">Amomum zingiber</name>
    <dbReference type="NCBI Taxonomy" id="94328"/>
    <lineage>
        <taxon>Eukaryota</taxon>
        <taxon>Viridiplantae</taxon>
        <taxon>Streptophyta</taxon>
        <taxon>Embryophyta</taxon>
        <taxon>Tracheophyta</taxon>
        <taxon>Spermatophyta</taxon>
        <taxon>Magnoliopsida</taxon>
        <taxon>Liliopsida</taxon>
        <taxon>Zingiberales</taxon>
        <taxon>Zingiberaceae</taxon>
        <taxon>Zingiber</taxon>
    </lineage>
</organism>
<dbReference type="InterPro" id="IPR011417">
    <property type="entry name" value="ANTH_dom"/>
</dbReference>
<dbReference type="GO" id="GO:0005546">
    <property type="term" value="F:phosphatidylinositol-4,5-bisphosphate binding"/>
    <property type="evidence" value="ECO:0007669"/>
    <property type="project" value="TreeGrafter"/>
</dbReference>
<gene>
    <name evidence="4" type="ORF">ZIOFF_019204</name>
</gene>
<protein>
    <recommendedName>
        <fullName evidence="3">ENTH domain-containing protein</fullName>
    </recommendedName>
</protein>
<dbReference type="GO" id="GO:0005545">
    <property type="term" value="F:1-phosphatidylinositol binding"/>
    <property type="evidence" value="ECO:0007669"/>
    <property type="project" value="TreeGrafter"/>
</dbReference>
<dbReference type="GO" id="GO:0006900">
    <property type="term" value="P:vesicle budding from membrane"/>
    <property type="evidence" value="ECO:0007669"/>
    <property type="project" value="TreeGrafter"/>
</dbReference>
<comment type="caution">
    <text evidence="4">The sequence shown here is derived from an EMBL/GenBank/DDBJ whole genome shotgun (WGS) entry which is preliminary data.</text>
</comment>
<proteinExistence type="predicted"/>
<evidence type="ECO:0000313" key="4">
    <source>
        <dbReference type="EMBL" id="KAG6522070.1"/>
    </source>
</evidence>
<dbReference type="GO" id="GO:0000149">
    <property type="term" value="F:SNARE binding"/>
    <property type="evidence" value="ECO:0007669"/>
    <property type="project" value="TreeGrafter"/>
</dbReference>
<dbReference type="OrthoDB" id="44015at2759"/>
<dbReference type="Pfam" id="PF07651">
    <property type="entry name" value="ANTH"/>
    <property type="match status" value="1"/>
</dbReference>
<evidence type="ECO:0000259" key="3">
    <source>
        <dbReference type="PROSITE" id="PS50942"/>
    </source>
</evidence>
<evidence type="ECO:0000256" key="2">
    <source>
        <dbReference type="ARBA" id="ARBA00023136"/>
    </source>
</evidence>
<dbReference type="AlphaFoldDB" id="A0A8J5HDX7"/>
<keyword evidence="5" id="KW-1185">Reference proteome</keyword>
<dbReference type="PANTHER" id="PTHR22951:SF76">
    <property type="entry name" value="OS09G0468150 PROTEIN"/>
    <property type="match status" value="1"/>
</dbReference>
<accession>A0A8J5HDX7</accession>
<dbReference type="GO" id="GO:0048268">
    <property type="term" value="P:clathrin coat assembly"/>
    <property type="evidence" value="ECO:0007669"/>
    <property type="project" value="InterPro"/>
</dbReference>
<dbReference type="GO" id="GO:0032050">
    <property type="term" value="F:clathrin heavy chain binding"/>
    <property type="evidence" value="ECO:0007669"/>
    <property type="project" value="TreeGrafter"/>
</dbReference>